<dbReference type="GO" id="GO:0008757">
    <property type="term" value="F:S-adenosylmethionine-dependent methyltransferase activity"/>
    <property type="evidence" value="ECO:0007669"/>
    <property type="project" value="InterPro"/>
</dbReference>
<sequence>MDQAKFAQKSDTTIGSDVNTNSNGCTDTTAIVNTAALFPPLEQWDIHAHYCDKEYWDRLYDYCSRKNAQAEEEETVKRTAMKKVHEEMPQITEVGEDGQFNNDQQHFEWFCCYEDIRVMMETKWQQIFGPNKDIPILEIGCGISDLASNLVIESKYNNITCIDFSARAINLVKLLNFKKFADPVRYPFQTNANITRLQTCIQYLCQDARFLDFPDNTFQVVYFMTTIKLKARVAKKKKKKNRIEIRYFFFFSFLLIFLANFFLPPLPQCCNYPFHLFKLKEKFFYDMPRFTTGLFVIITSRSSNKRLEFVSELKLEPNHCVFTKIFDEKIDTELRDFRDGQKKTVRLIMLQAQKKTQFRSASP</sequence>
<dbReference type="OrthoDB" id="411785at2759"/>
<keyword evidence="3" id="KW-0808">Transferase</keyword>
<dbReference type="InterPro" id="IPR029063">
    <property type="entry name" value="SAM-dependent_MTases_sf"/>
</dbReference>
<keyword evidence="7" id="KW-1185">Reference proteome</keyword>
<dbReference type="SUPFAM" id="SSF53335">
    <property type="entry name" value="S-adenosyl-L-methionine-dependent methyltransferases"/>
    <property type="match status" value="1"/>
</dbReference>
<comment type="similarity">
    <text evidence="1">Belongs to the methyltransferase superfamily.</text>
</comment>
<dbReference type="Gene3D" id="3.40.50.150">
    <property type="entry name" value="Vaccinia Virus protein VP39"/>
    <property type="match status" value="1"/>
</dbReference>
<organism evidence="6 7">
    <name type="scientific">Reticulomyxa filosa</name>
    <dbReference type="NCBI Taxonomy" id="46433"/>
    <lineage>
        <taxon>Eukaryota</taxon>
        <taxon>Sar</taxon>
        <taxon>Rhizaria</taxon>
        <taxon>Retaria</taxon>
        <taxon>Foraminifera</taxon>
        <taxon>Monothalamids</taxon>
        <taxon>Reticulomyxidae</taxon>
        <taxon>Reticulomyxa</taxon>
    </lineage>
</organism>
<dbReference type="CDD" id="cd02440">
    <property type="entry name" value="AdoMet_MTases"/>
    <property type="match status" value="1"/>
</dbReference>
<evidence type="ECO:0000256" key="4">
    <source>
        <dbReference type="SAM" id="Phobius"/>
    </source>
</evidence>
<dbReference type="EMBL" id="ASPP01008349">
    <property type="protein sequence ID" value="ETO25671.1"/>
    <property type="molecule type" value="Genomic_DNA"/>
</dbReference>
<feature type="transmembrane region" description="Helical" evidence="4">
    <location>
        <begin position="245"/>
        <end position="263"/>
    </location>
</feature>
<dbReference type="InterPro" id="IPR051419">
    <property type="entry name" value="Lys/N-term_MeTrsfase_sf"/>
</dbReference>
<dbReference type="InterPro" id="IPR013216">
    <property type="entry name" value="Methyltransf_11"/>
</dbReference>
<evidence type="ECO:0000313" key="7">
    <source>
        <dbReference type="Proteomes" id="UP000023152"/>
    </source>
</evidence>
<dbReference type="PANTHER" id="PTHR12176">
    <property type="entry name" value="SAM-DEPENDENT METHYLTRANSFERASE SUPERFAMILY PROTEIN"/>
    <property type="match status" value="1"/>
</dbReference>
<evidence type="ECO:0000259" key="5">
    <source>
        <dbReference type="Pfam" id="PF08241"/>
    </source>
</evidence>
<feature type="domain" description="Methyltransferase type 11" evidence="5">
    <location>
        <begin position="137"/>
        <end position="228"/>
    </location>
</feature>
<keyword evidence="4" id="KW-1133">Transmembrane helix</keyword>
<dbReference type="GO" id="GO:0032259">
    <property type="term" value="P:methylation"/>
    <property type="evidence" value="ECO:0007669"/>
    <property type="project" value="UniProtKB-KW"/>
</dbReference>
<gene>
    <name evidence="6" type="ORF">RFI_11466</name>
</gene>
<evidence type="ECO:0000256" key="2">
    <source>
        <dbReference type="ARBA" id="ARBA00022603"/>
    </source>
</evidence>
<dbReference type="Pfam" id="PF08241">
    <property type="entry name" value="Methyltransf_11"/>
    <property type="match status" value="1"/>
</dbReference>
<name>X6NI38_RETFI</name>
<reference evidence="6 7" key="1">
    <citation type="journal article" date="2013" name="Curr. Biol.">
        <title>The Genome of the Foraminiferan Reticulomyxa filosa.</title>
        <authorList>
            <person name="Glockner G."/>
            <person name="Hulsmann N."/>
            <person name="Schleicher M."/>
            <person name="Noegel A.A."/>
            <person name="Eichinger L."/>
            <person name="Gallinger C."/>
            <person name="Pawlowski J."/>
            <person name="Sierra R."/>
            <person name="Euteneuer U."/>
            <person name="Pillet L."/>
            <person name="Moustafa A."/>
            <person name="Platzer M."/>
            <person name="Groth M."/>
            <person name="Szafranski K."/>
            <person name="Schliwa M."/>
        </authorList>
    </citation>
    <scope>NUCLEOTIDE SEQUENCE [LARGE SCALE GENOMIC DNA]</scope>
</reference>
<evidence type="ECO:0000256" key="1">
    <source>
        <dbReference type="ARBA" id="ARBA00008361"/>
    </source>
</evidence>
<keyword evidence="2" id="KW-0489">Methyltransferase</keyword>
<evidence type="ECO:0000256" key="3">
    <source>
        <dbReference type="ARBA" id="ARBA00022679"/>
    </source>
</evidence>
<protein>
    <recommendedName>
        <fullName evidence="5">Methyltransferase type 11 domain-containing protein</fullName>
    </recommendedName>
</protein>
<evidence type="ECO:0000313" key="6">
    <source>
        <dbReference type="EMBL" id="ETO25671.1"/>
    </source>
</evidence>
<dbReference type="Proteomes" id="UP000023152">
    <property type="component" value="Unassembled WGS sequence"/>
</dbReference>
<dbReference type="PANTHER" id="PTHR12176:SF83">
    <property type="entry name" value="CITRATE SYNTHASE-LYSINE N-METHYLTRANSFERASE CSKMT, MITOCHONDRIAL"/>
    <property type="match status" value="1"/>
</dbReference>
<proteinExistence type="inferred from homology"/>
<accession>X6NI38</accession>
<dbReference type="AlphaFoldDB" id="X6NI38"/>
<keyword evidence="4" id="KW-0812">Transmembrane</keyword>
<keyword evidence="4" id="KW-0472">Membrane</keyword>
<comment type="caution">
    <text evidence="6">The sequence shown here is derived from an EMBL/GenBank/DDBJ whole genome shotgun (WGS) entry which is preliminary data.</text>
</comment>